<feature type="transmembrane region" description="Helical" evidence="7">
    <location>
        <begin position="378"/>
        <end position="397"/>
    </location>
</feature>
<comment type="similarity">
    <text evidence="6">Belongs to the ABC-4 integral membrane protein family.</text>
</comment>
<protein>
    <submittedName>
        <fullName evidence="10">ABC-type antimicrobial peptide transport system, permease component</fullName>
    </submittedName>
</protein>
<name>A0A3B1A3N8_9ZZZZ</name>
<evidence type="ECO:0000256" key="1">
    <source>
        <dbReference type="ARBA" id="ARBA00004651"/>
    </source>
</evidence>
<keyword evidence="3 7" id="KW-0812">Transmembrane</keyword>
<dbReference type="InterPro" id="IPR025857">
    <property type="entry name" value="MacB_PCD"/>
</dbReference>
<dbReference type="Pfam" id="PF02687">
    <property type="entry name" value="FtsX"/>
    <property type="match status" value="1"/>
</dbReference>
<evidence type="ECO:0000256" key="4">
    <source>
        <dbReference type="ARBA" id="ARBA00022989"/>
    </source>
</evidence>
<keyword evidence="4 7" id="KW-1133">Transmembrane helix</keyword>
<dbReference type="GO" id="GO:0022857">
    <property type="term" value="F:transmembrane transporter activity"/>
    <property type="evidence" value="ECO:0007669"/>
    <property type="project" value="TreeGrafter"/>
</dbReference>
<dbReference type="AlphaFoldDB" id="A0A3B1A3N8"/>
<organism evidence="10">
    <name type="scientific">hydrothermal vent metagenome</name>
    <dbReference type="NCBI Taxonomy" id="652676"/>
    <lineage>
        <taxon>unclassified sequences</taxon>
        <taxon>metagenomes</taxon>
        <taxon>ecological metagenomes</taxon>
    </lineage>
</organism>
<evidence type="ECO:0000256" key="6">
    <source>
        <dbReference type="ARBA" id="ARBA00038076"/>
    </source>
</evidence>
<dbReference type="PANTHER" id="PTHR30572">
    <property type="entry name" value="MEMBRANE COMPONENT OF TRANSPORTER-RELATED"/>
    <property type="match status" value="1"/>
</dbReference>
<dbReference type="PANTHER" id="PTHR30572:SF4">
    <property type="entry name" value="ABC TRANSPORTER PERMEASE YTRF"/>
    <property type="match status" value="1"/>
</dbReference>
<gene>
    <name evidence="10" type="ORF">MNBD_GAMMA21-2457</name>
</gene>
<dbReference type="GO" id="GO:0005886">
    <property type="term" value="C:plasma membrane"/>
    <property type="evidence" value="ECO:0007669"/>
    <property type="project" value="UniProtKB-SubCell"/>
</dbReference>
<feature type="transmembrane region" description="Helical" evidence="7">
    <location>
        <begin position="339"/>
        <end position="366"/>
    </location>
</feature>
<feature type="domain" description="MacB-like periplasmic core" evidence="9">
    <location>
        <begin position="25"/>
        <end position="257"/>
    </location>
</feature>
<dbReference type="InterPro" id="IPR003838">
    <property type="entry name" value="ABC3_permease_C"/>
</dbReference>
<feature type="domain" description="ABC3 transporter permease C-terminal" evidence="8">
    <location>
        <begin position="294"/>
        <end position="407"/>
    </location>
</feature>
<feature type="transmembrane region" description="Helical" evidence="7">
    <location>
        <begin position="26"/>
        <end position="45"/>
    </location>
</feature>
<dbReference type="InterPro" id="IPR050250">
    <property type="entry name" value="Macrolide_Exporter_MacB"/>
</dbReference>
<evidence type="ECO:0000259" key="9">
    <source>
        <dbReference type="Pfam" id="PF12704"/>
    </source>
</evidence>
<feature type="transmembrane region" description="Helical" evidence="7">
    <location>
        <begin position="284"/>
        <end position="310"/>
    </location>
</feature>
<evidence type="ECO:0000256" key="2">
    <source>
        <dbReference type="ARBA" id="ARBA00022475"/>
    </source>
</evidence>
<keyword evidence="5 7" id="KW-0472">Membrane</keyword>
<dbReference type="Pfam" id="PF12704">
    <property type="entry name" value="MacB_PCD"/>
    <property type="match status" value="1"/>
</dbReference>
<reference evidence="10" key="1">
    <citation type="submission" date="2018-06" db="EMBL/GenBank/DDBJ databases">
        <authorList>
            <person name="Zhirakovskaya E."/>
        </authorList>
    </citation>
    <scope>NUCLEOTIDE SEQUENCE</scope>
</reference>
<evidence type="ECO:0000256" key="5">
    <source>
        <dbReference type="ARBA" id="ARBA00023136"/>
    </source>
</evidence>
<evidence type="ECO:0000256" key="7">
    <source>
        <dbReference type="SAM" id="Phobius"/>
    </source>
</evidence>
<proteinExistence type="inferred from homology"/>
<accession>A0A3B1A3N8</accession>
<comment type="subcellular location">
    <subcellularLocation>
        <location evidence="1">Cell membrane</location>
        <topology evidence="1">Multi-pass membrane protein</topology>
    </subcellularLocation>
</comment>
<evidence type="ECO:0000313" key="10">
    <source>
        <dbReference type="EMBL" id="VAW98681.1"/>
    </source>
</evidence>
<sequence>MGWLQFYYDRLLQAFYALRDNRLRSVLSVLGIAVGIAAVMAVGAVSKGGSYLVFSELETFGLNSVWVYRDRNDKDPNRRVRKGSGLDNYDYYAMKEACCSALDKITPMVFNRDRSIIQTGNRYSNARVSGVNSDYLEINNDHIIHGRNFRNLDIKRRRASAVIGPTVVEDLFGKGSNPVGKDIRIGIRRFTVIGVLEEKSRDFLASIGSAGGQDANNRILIPFTLFQQMNGSKAINFFHMKARSLEEADLLAEQAKAFLQRRNGKNYKYKTDTMATYIGTADRILSGVALIGVIAASISLFVGGLGIMNIMSTSVLERTREIGLRKAIGASQADILMQFLLEAIVISTLGGIIGLILGASASIVLATLTGFPLTPTPLVITIALVVSIIVGVASGFLPARRASRLHPVEALRYE</sequence>
<dbReference type="EMBL" id="UOFR01000062">
    <property type="protein sequence ID" value="VAW98681.1"/>
    <property type="molecule type" value="Genomic_DNA"/>
</dbReference>
<evidence type="ECO:0000259" key="8">
    <source>
        <dbReference type="Pfam" id="PF02687"/>
    </source>
</evidence>
<evidence type="ECO:0000256" key="3">
    <source>
        <dbReference type="ARBA" id="ARBA00022692"/>
    </source>
</evidence>
<keyword evidence="2" id="KW-1003">Cell membrane</keyword>